<proteinExistence type="predicted"/>
<evidence type="ECO:0000313" key="2">
    <source>
        <dbReference type="Proteomes" id="UP001317870"/>
    </source>
</evidence>
<dbReference type="InterPro" id="IPR029055">
    <property type="entry name" value="Ntn_hydrolases_N"/>
</dbReference>
<accession>A0ABM8D0X6</accession>
<organism evidence="1 2">
    <name type="scientific">Nocardia sputorum</name>
    <dbReference type="NCBI Taxonomy" id="2984338"/>
    <lineage>
        <taxon>Bacteria</taxon>
        <taxon>Bacillati</taxon>
        <taxon>Actinomycetota</taxon>
        <taxon>Actinomycetes</taxon>
        <taxon>Mycobacteriales</taxon>
        <taxon>Nocardiaceae</taxon>
        <taxon>Nocardia</taxon>
    </lineage>
</organism>
<protein>
    <recommendedName>
        <fullName evidence="3">Glutamine amidotransferase type-2 domain-containing protein</fullName>
    </recommendedName>
</protein>
<dbReference type="CDD" id="cd00352">
    <property type="entry name" value="Gn_AT_II"/>
    <property type="match status" value="1"/>
</dbReference>
<name>A0ABM8D0X6_9NOCA</name>
<dbReference type="Proteomes" id="UP001317870">
    <property type="component" value="Chromosome"/>
</dbReference>
<dbReference type="Gene3D" id="3.60.20.10">
    <property type="entry name" value="Glutamine Phosphoribosylpyrophosphate, subunit 1, domain 1"/>
    <property type="match status" value="1"/>
</dbReference>
<evidence type="ECO:0000313" key="1">
    <source>
        <dbReference type="EMBL" id="BDU00977.1"/>
    </source>
</evidence>
<sequence length="251" mass="27950">MCILTFVKPGISPDLDALANGALANPHGHGYAVLTDTGILVGRGMNAEKVITEFAAVRQRHPEGAALFHSRLATHGLRTVANCHPFLVGADERTVLAHNGILPDNVHPTRGDQRSDTRIAAEDFLPTQPFGSLDSWAGRERLERWLGSDKMVLLTIDPAYKHSAYIFNEGYGHWDGGIWYSNRTYLPHTWGYTGAVDWEYCLGCGEIDPEQPGPHCTTCGFCAECLRRVRRSGPLRRPHRTRERLTAHTWL</sequence>
<gene>
    <name evidence="1" type="ORF">IFM12276_40050</name>
</gene>
<dbReference type="EMBL" id="AP026978">
    <property type="protein sequence ID" value="BDU00977.1"/>
    <property type="molecule type" value="Genomic_DNA"/>
</dbReference>
<dbReference type="SUPFAM" id="SSF56235">
    <property type="entry name" value="N-terminal nucleophile aminohydrolases (Ntn hydrolases)"/>
    <property type="match status" value="1"/>
</dbReference>
<dbReference type="RefSeq" id="WP_281873958.1">
    <property type="nucleotide sequence ID" value="NZ_AP026978.1"/>
</dbReference>
<keyword evidence="2" id="KW-1185">Reference proteome</keyword>
<evidence type="ECO:0008006" key="3">
    <source>
        <dbReference type="Google" id="ProtNLM"/>
    </source>
</evidence>
<reference evidence="1 2" key="1">
    <citation type="submission" date="2022-11" db="EMBL/GenBank/DDBJ databases">
        <title>Genome Sequencing of Nocardia sp. ON39_IFM12276 and assembly.</title>
        <authorList>
            <person name="Shimojima M."/>
            <person name="Toyokawa M."/>
            <person name="Uesaka K."/>
        </authorList>
    </citation>
    <scope>NUCLEOTIDE SEQUENCE [LARGE SCALE GENOMIC DNA]</scope>
    <source>
        <strain evidence="1 2">IFM 12276</strain>
    </source>
</reference>